<dbReference type="PANTHER" id="PTHR43077:SF10">
    <property type="entry name" value="TRANSPORT PERMEASE PROTEIN"/>
    <property type="match status" value="1"/>
</dbReference>
<feature type="transmembrane region" description="Helical" evidence="6">
    <location>
        <begin position="633"/>
        <end position="663"/>
    </location>
</feature>
<evidence type="ECO:0000256" key="2">
    <source>
        <dbReference type="ARBA" id="ARBA00022692"/>
    </source>
</evidence>
<dbReference type="InterPro" id="IPR017501">
    <property type="entry name" value="Phage_infect_YhgE_C"/>
</dbReference>
<feature type="transmembrane region" description="Helical" evidence="6">
    <location>
        <begin position="683"/>
        <end position="705"/>
    </location>
</feature>
<dbReference type="InterPro" id="IPR051328">
    <property type="entry name" value="T7SS_ABC-Transporter"/>
</dbReference>
<comment type="caution">
    <text evidence="8">The sequence shown here is derived from an EMBL/GenBank/DDBJ whole genome shotgun (WGS) entry which is preliminary data.</text>
</comment>
<evidence type="ECO:0000259" key="7">
    <source>
        <dbReference type="Pfam" id="PF12698"/>
    </source>
</evidence>
<feature type="coiled-coil region" evidence="5">
    <location>
        <begin position="187"/>
        <end position="214"/>
    </location>
</feature>
<dbReference type="GO" id="GO:0016020">
    <property type="term" value="C:membrane"/>
    <property type="evidence" value="ECO:0007669"/>
    <property type="project" value="UniProtKB-SubCell"/>
</dbReference>
<feature type="transmembrane region" description="Helical" evidence="6">
    <location>
        <begin position="570"/>
        <end position="594"/>
    </location>
</feature>
<keyword evidence="9" id="KW-1185">Reference proteome</keyword>
<proteinExistence type="predicted"/>
<evidence type="ECO:0000256" key="3">
    <source>
        <dbReference type="ARBA" id="ARBA00022989"/>
    </source>
</evidence>
<dbReference type="PANTHER" id="PTHR43077">
    <property type="entry name" value="TRANSPORT PERMEASE YVFS-RELATED"/>
    <property type="match status" value="1"/>
</dbReference>
<dbReference type="InterPro" id="IPR013525">
    <property type="entry name" value="ABC2_TM"/>
</dbReference>
<feature type="transmembrane region" description="Helical" evidence="6">
    <location>
        <begin position="600"/>
        <end position="621"/>
    </location>
</feature>
<evidence type="ECO:0000256" key="5">
    <source>
        <dbReference type="SAM" id="Coils"/>
    </source>
</evidence>
<feature type="domain" description="ABC-2 type transporter transmembrane" evidence="7">
    <location>
        <begin position="30"/>
        <end position="167"/>
    </location>
</feature>
<evidence type="ECO:0000256" key="1">
    <source>
        <dbReference type="ARBA" id="ARBA00004141"/>
    </source>
</evidence>
<gene>
    <name evidence="8" type="ORF">H8692_09255</name>
</gene>
<evidence type="ECO:0000256" key="6">
    <source>
        <dbReference type="SAM" id="Phobius"/>
    </source>
</evidence>
<dbReference type="NCBIfam" id="TIGR03062">
    <property type="entry name" value="pip_yhgE_Cterm"/>
    <property type="match status" value="1"/>
</dbReference>
<keyword evidence="5" id="KW-0175">Coiled coil</keyword>
<dbReference type="GO" id="GO:0140359">
    <property type="term" value="F:ABC-type transporter activity"/>
    <property type="evidence" value="ECO:0007669"/>
    <property type="project" value="InterPro"/>
</dbReference>
<evidence type="ECO:0000313" key="8">
    <source>
        <dbReference type="EMBL" id="MBC8568942.1"/>
    </source>
</evidence>
<keyword evidence="2 6" id="KW-0812">Transmembrane</keyword>
<dbReference type="AlphaFoldDB" id="A0A926E7U4"/>
<protein>
    <submittedName>
        <fullName evidence="8">YhgE/Pip domain-containing protein</fullName>
    </submittedName>
</protein>
<feature type="coiled-coil region" evidence="5">
    <location>
        <begin position="381"/>
        <end position="412"/>
    </location>
</feature>
<evidence type="ECO:0000256" key="4">
    <source>
        <dbReference type="ARBA" id="ARBA00023136"/>
    </source>
</evidence>
<organism evidence="8 9">
    <name type="scientific">Lentihominibacter hominis</name>
    <dbReference type="NCBI Taxonomy" id="2763645"/>
    <lineage>
        <taxon>Bacteria</taxon>
        <taxon>Bacillati</taxon>
        <taxon>Bacillota</taxon>
        <taxon>Clostridia</taxon>
        <taxon>Peptostreptococcales</taxon>
        <taxon>Anaerovoracaceae</taxon>
        <taxon>Lentihominibacter</taxon>
    </lineage>
</organism>
<dbReference type="EMBL" id="JACRTA010000003">
    <property type="protein sequence ID" value="MBC8568942.1"/>
    <property type="molecule type" value="Genomic_DNA"/>
</dbReference>
<evidence type="ECO:0000313" key="9">
    <source>
        <dbReference type="Proteomes" id="UP000610862"/>
    </source>
</evidence>
<dbReference type="Proteomes" id="UP000610862">
    <property type="component" value="Unassembled WGS sequence"/>
</dbReference>
<sequence length="726" mass="79726">MKNIWHIFTGDVRRIKKNVIALIAIVGIAVVPCLYAWFNIAASWDPYKNTGNLKVAVASVDEGYEGNLIPIQLNVGDQVLSILRENTDMEWVFTSKEKAVNGVRSGDYYAAIVIPEQFSNEMMSIFSEDIKKAEIIYYSNAKENAIAPKVTEKGATSIQRQINQVFIRTVSDTILVVLQSVSNMTDTEGAESVVENLEANLDRISSDLSSSADALQSFSAATSSSGDLLEATSGVLEQAQTQSESNMKVLKDIRETFSDVHEALSGITDDVNGTLSSGKDFYDQMSSVVDTAFETQSKDVESAAFSLNTIAEQLDSLIVSYTSLRDSLESMGKKYPQFASLTEPIVAKLNAYIATQNELKDKLISVADSMRTTSADIGEAKKELDNLIMKSIEEIEKIKTDYEENVTDTLKNLSKSLEKTDDGVKELLSQIGKTTDGIKALSDSATDQLSRLQSALDSSIAILSSSSSRISEVTGKLQQMEEDGDFSEIDNLLSDNKDKLTSFVSSPVSLKTHKIYEMENYGSSMAPFYSTLSIWIGGIVLVAMMKVTVSETQLAGLRNVKPSHIYFGRYVIFLIIGLLQSTLIALGDLFYLGIQCRHPFLFLLASWFSSIVYVNIIYTLTVSFGDIGKAISVILLVIQVAGTGGTFPIEVAPLFFRVVYPLLPFTHSMSAMREAVGGLYGMYYWADMGKLGIFLALSLIVGLVLRKPIIKLNSAFSEKLEETKIM</sequence>
<dbReference type="Pfam" id="PF12698">
    <property type="entry name" value="ABC2_membrane_3"/>
    <property type="match status" value="2"/>
</dbReference>
<keyword evidence="3 6" id="KW-1133">Transmembrane helix</keyword>
<comment type="subcellular location">
    <subcellularLocation>
        <location evidence="1">Membrane</location>
        <topology evidence="1">Multi-pass membrane protein</topology>
    </subcellularLocation>
</comment>
<feature type="transmembrane region" description="Helical" evidence="6">
    <location>
        <begin position="20"/>
        <end position="38"/>
    </location>
</feature>
<keyword evidence="4 6" id="KW-0472">Membrane</keyword>
<dbReference type="RefSeq" id="WP_177270247.1">
    <property type="nucleotide sequence ID" value="NZ_JACRTA010000003.1"/>
</dbReference>
<accession>A0A926E7U4</accession>
<dbReference type="NCBIfam" id="TIGR03061">
    <property type="entry name" value="pip_yhgE_Nterm"/>
    <property type="match status" value="1"/>
</dbReference>
<dbReference type="Gene3D" id="3.40.1710.10">
    <property type="entry name" value="abc type-2 transporter like domain"/>
    <property type="match status" value="1"/>
</dbReference>
<dbReference type="InterPro" id="IPR017500">
    <property type="entry name" value="Phage_infect_YhgE_N"/>
</dbReference>
<name>A0A926E7U4_9FIRM</name>
<feature type="domain" description="ABC-2 type transporter transmembrane" evidence="7">
    <location>
        <begin position="395"/>
        <end position="703"/>
    </location>
</feature>
<feature type="transmembrane region" description="Helical" evidence="6">
    <location>
        <begin position="528"/>
        <end position="549"/>
    </location>
</feature>
<reference evidence="8" key="1">
    <citation type="submission" date="2020-08" db="EMBL/GenBank/DDBJ databases">
        <title>Genome public.</title>
        <authorList>
            <person name="Liu C."/>
            <person name="Sun Q."/>
        </authorList>
    </citation>
    <scope>NUCLEOTIDE SEQUENCE</scope>
    <source>
        <strain evidence="8">NSJ-24</strain>
    </source>
</reference>